<dbReference type="GO" id="GO:0051301">
    <property type="term" value="P:cell division"/>
    <property type="evidence" value="ECO:0007669"/>
    <property type="project" value="UniProtKB-KW"/>
</dbReference>
<dbReference type="InterPro" id="IPR008881">
    <property type="entry name" value="Trigger_fac_ribosome-bd_bac"/>
</dbReference>
<dbReference type="EMBL" id="PUIV01000046">
    <property type="protein sequence ID" value="PWB92534.1"/>
    <property type="molecule type" value="Genomic_DNA"/>
</dbReference>
<dbReference type="PIRSF" id="PIRSF003095">
    <property type="entry name" value="Trigger_factor"/>
    <property type="match status" value="1"/>
</dbReference>
<evidence type="ECO:0000256" key="3">
    <source>
        <dbReference type="ARBA" id="ARBA00013194"/>
    </source>
</evidence>
<dbReference type="InterPro" id="IPR036611">
    <property type="entry name" value="Trigger_fac_ribosome-bd_sf"/>
</dbReference>
<organism evidence="16 17">
    <name type="scientific">Methylosinus sporium</name>
    <dbReference type="NCBI Taxonomy" id="428"/>
    <lineage>
        <taxon>Bacteria</taxon>
        <taxon>Pseudomonadati</taxon>
        <taxon>Pseudomonadota</taxon>
        <taxon>Alphaproteobacteria</taxon>
        <taxon>Hyphomicrobiales</taxon>
        <taxon>Methylocystaceae</taxon>
        <taxon>Methylosinus</taxon>
    </lineage>
</organism>
<reference evidence="16 17" key="1">
    <citation type="journal article" date="2018" name="Appl. Microbiol. Biotechnol.">
        <title>Co-cultivation of the strictly anaerobic methanogen Methanosarcina barkeri with aerobic methanotrophs in an oxygen-limited membrane bioreactor.</title>
        <authorList>
            <person name="In 't Zandt M.H."/>
            <person name="van den Bosch T.J.M."/>
            <person name="Rijkers R."/>
            <person name="van Kessel M.A.H.J."/>
            <person name="Jetten M.S.M."/>
            <person name="Welte C.U."/>
        </authorList>
    </citation>
    <scope>NUCLEOTIDE SEQUENCE [LARGE SCALE GENOMIC DNA]</scope>
    <source>
        <strain evidence="16 17">DSM 17706</strain>
    </source>
</reference>
<dbReference type="SUPFAM" id="SSF109998">
    <property type="entry name" value="Triger factor/SurA peptide-binding domain-like"/>
    <property type="match status" value="1"/>
</dbReference>
<evidence type="ECO:0000256" key="8">
    <source>
        <dbReference type="ARBA" id="ARBA00023235"/>
    </source>
</evidence>
<evidence type="ECO:0000256" key="13">
    <source>
        <dbReference type="PROSITE-ProRule" id="PRU00277"/>
    </source>
</evidence>
<comment type="function">
    <text evidence="10 12">Involved in protein export. Acts as a chaperone by maintaining the newly synthesized protein in an open conformation. Functions as a peptidyl-prolyl cis-trans isomerase.</text>
</comment>
<dbReference type="RefSeq" id="WP_108918567.1">
    <property type="nucleotide sequence ID" value="NZ_BGJY01000039.1"/>
</dbReference>
<evidence type="ECO:0000256" key="5">
    <source>
        <dbReference type="ARBA" id="ARBA00022618"/>
    </source>
</evidence>
<dbReference type="PANTHER" id="PTHR30560:SF3">
    <property type="entry name" value="TRIGGER FACTOR-LIKE PROTEIN TIG, CHLOROPLASTIC"/>
    <property type="match status" value="1"/>
</dbReference>
<evidence type="ECO:0000256" key="4">
    <source>
        <dbReference type="ARBA" id="ARBA00016902"/>
    </source>
</evidence>
<keyword evidence="8 12" id="KW-0413">Isomerase</keyword>
<dbReference type="EC" id="5.2.1.8" evidence="3 12"/>
<dbReference type="GO" id="GO:0003755">
    <property type="term" value="F:peptidyl-prolyl cis-trans isomerase activity"/>
    <property type="evidence" value="ECO:0007669"/>
    <property type="project" value="UniProtKB-UniRule"/>
</dbReference>
<comment type="similarity">
    <text evidence="2 12 14">Belongs to the FKBP-type PPIase family. Tig subfamily.</text>
</comment>
<keyword evidence="5 12" id="KW-0132">Cell division</keyword>
<proteinExistence type="inferred from homology"/>
<evidence type="ECO:0000256" key="14">
    <source>
        <dbReference type="RuleBase" id="RU003914"/>
    </source>
</evidence>
<comment type="catalytic activity">
    <reaction evidence="1 12 13">
        <text>[protein]-peptidylproline (omega=180) = [protein]-peptidylproline (omega=0)</text>
        <dbReference type="Rhea" id="RHEA:16237"/>
        <dbReference type="Rhea" id="RHEA-COMP:10747"/>
        <dbReference type="Rhea" id="RHEA-COMP:10748"/>
        <dbReference type="ChEBI" id="CHEBI:83833"/>
        <dbReference type="ChEBI" id="CHEBI:83834"/>
        <dbReference type="EC" id="5.2.1.8"/>
    </reaction>
</comment>
<dbReference type="Gene3D" id="3.30.70.1050">
    <property type="entry name" value="Trigger factor ribosome-binding domain"/>
    <property type="match status" value="1"/>
</dbReference>
<evidence type="ECO:0000259" key="15">
    <source>
        <dbReference type="PROSITE" id="PS50059"/>
    </source>
</evidence>
<keyword evidence="12" id="KW-0963">Cytoplasm</keyword>
<dbReference type="GO" id="GO:0043022">
    <property type="term" value="F:ribosome binding"/>
    <property type="evidence" value="ECO:0007669"/>
    <property type="project" value="TreeGrafter"/>
</dbReference>
<evidence type="ECO:0000256" key="6">
    <source>
        <dbReference type="ARBA" id="ARBA00023110"/>
    </source>
</evidence>
<dbReference type="GO" id="GO:0051083">
    <property type="term" value="P:'de novo' cotranslational protein folding"/>
    <property type="evidence" value="ECO:0007669"/>
    <property type="project" value="TreeGrafter"/>
</dbReference>
<dbReference type="Gene3D" id="1.10.3120.10">
    <property type="entry name" value="Trigger factor, C-terminal domain"/>
    <property type="match status" value="1"/>
</dbReference>
<protein>
    <recommendedName>
        <fullName evidence="4 12">Trigger factor</fullName>
        <shortName evidence="12">TF</shortName>
        <ecNumber evidence="3 12">5.2.1.8</ecNumber>
    </recommendedName>
    <alternativeName>
        <fullName evidence="11 12">PPIase</fullName>
    </alternativeName>
</protein>
<name>A0A2U1SLP2_METSR</name>
<keyword evidence="7 12" id="KW-0143">Chaperone</keyword>
<dbReference type="GO" id="GO:0043335">
    <property type="term" value="P:protein unfolding"/>
    <property type="evidence" value="ECO:0007669"/>
    <property type="project" value="TreeGrafter"/>
</dbReference>
<dbReference type="InterPro" id="IPR046357">
    <property type="entry name" value="PPIase_dom_sf"/>
</dbReference>
<dbReference type="InterPro" id="IPR037041">
    <property type="entry name" value="Trigger_fac_C_sf"/>
</dbReference>
<dbReference type="InterPro" id="IPR005215">
    <property type="entry name" value="Trig_fac"/>
</dbReference>
<dbReference type="Pfam" id="PF05698">
    <property type="entry name" value="Trigger_C"/>
    <property type="match status" value="1"/>
</dbReference>
<evidence type="ECO:0000256" key="2">
    <source>
        <dbReference type="ARBA" id="ARBA00005464"/>
    </source>
</evidence>
<dbReference type="GO" id="GO:0015031">
    <property type="term" value="P:protein transport"/>
    <property type="evidence" value="ECO:0007669"/>
    <property type="project" value="UniProtKB-UniRule"/>
</dbReference>
<dbReference type="Proteomes" id="UP000245137">
    <property type="component" value="Unassembled WGS sequence"/>
</dbReference>
<dbReference type="Gene3D" id="3.10.50.40">
    <property type="match status" value="1"/>
</dbReference>
<accession>A0A2U1SLP2</accession>
<dbReference type="NCBIfam" id="TIGR00115">
    <property type="entry name" value="tig"/>
    <property type="match status" value="1"/>
</dbReference>
<dbReference type="FunFam" id="3.10.50.40:FF:000001">
    <property type="entry name" value="Trigger factor"/>
    <property type="match status" value="1"/>
</dbReference>
<dbReference type="InterPro" id="IPR001179">
    <property type="entry name" value="PPIase_FKBP_dom"/>
</dbReference>
<evidence type="ECO:0000256" key="7">
    <source>
        <dbReference type="ARBA" id="ARBA00023186"/>
    </source>
</evidence>
<dbReference type="PANTHER" id="PTHR30560">
    <property type="entry name" value="TRIGGER FACTOR CHAPERONE AND PEPTIDYL-PROLYL CIS/TRANS ISOMERASE"/>
    <property type="match status" value="1"/>
</dbReference>
<comment type="domain">
    <text evidence="12">Consists of 3 domains; the N-terminus binds the ribosome, the middle domain has PPIase activity, while the C-terminus has intrinsic chaperone activity on its own.</text>
</comment>
<evidence type="ECO:0000256" key="12">
    <source>
        <dbReference type="HAMAP-Rule" id="MF_00303"/>
    </source>
</evidence>
<dbReference type="PROSITE" id="PS50059">
    <property type="entry name" value="FKBP_PPIASE"/>
    <property type="match status" value="1"/>
</dbReference>
<dbReference type="OrthoDB" id="9767721at2"/>
<keyword evidence="6 12" id="KW-0697">Rotamase</keyword>
<dbReference type="SUPFAM" id="SSF102735">
    <property type="entry name" value="Trigger factor ribosome-binding domain"/>
    <property type="match status" value="1"/>
</dbReference>
<dbReference type="SUPFAM" id="SSF54534">
    <property type="entry name" value="FKBP-like"/>
    <property type="match status" value="1"/>
</dbReference>
<keyword evidence="17" id="KW-1185">Reference proteome</keyword>
<sequence>MQVTQTLSQGLKHEFKVVLPAGDLAAKLESQLVELRGKAQIKGFRPGKAPISYLKKIYGKGIMSEVLQEAVNEANRKIVEDNSLRVAMEPRLDFPTDQAEVEKALEAEGDFSYSVAFEVLPAIELGGFDDIAIERPIAEVSEEEVQKAISDLADRIREYEDKESAAAKGDRVTIDFTGKLDGEPFEGGTGGDVNLVLGSGSFIPGFEEQLEGAAKDEQRVVKVKFPEDYGVPTLAGRDAEFDVTVKAVAGPKELPIDDAFASKYGFESLAELTFAVRGNLEADYAKASRAKLKRSLLDALDKKYSFELPEGLVAQEFDTIWNQLEAERKRSGKSFEDENTTEEAAREEYRKIAERRVRLGLVLAEIGQGAGVTVEDKDVTDALVERVRAFPGREKQVWDYYRNNPQALAQIRAPLYEERVVDHLVAKISITDKTVTKEELLAAEEDDDLAQPAV</sequence>
<dbReference type="InterPro" id="IPR008880">
    <property type="entry name" value="Trigger_fac_C"/>
</dbReference>
<gene>
    <name evidence="12" type="primary">tig</name>
    <name evidence="16" type="ORF">C5689_17725</name>
</gene>
<evidence type="ECO:0000313" key="17">
    <source>
        <dbReference type="Proteomes" id="UP000245137"/>
    </source>
</evidence>
<dbReference type="InterPro" id="IPR027304">
    <property type="entry name" value="Trigger_fact/SurA_dom_sf"/>
</dbReference>
<evidence type="ECO:0000256" key="11">
    <source>
        <dbReference type="ARBA" id="ARBA00029986"/>
    </source>
</evidence>
<evidence type="ECO:0000256" key="1">
    <source>
        <dbReference type="ARBA" id="ARBA00000971"/>
    </source>
</evidence>
<feature type="domain" description="PPIase FKBP-type" evidence="15">
    <location>
        <begin position="169"/>
        <end position="230"/>
    </location>
</feature>
<dbReference type="Pfam" id="PF00254">
    <property type="entry name" value="FKBP_C"/>
    <property type="match status" value="1"/>
</dbReference>
<keyword evidence="9 12" id="KW-0131">Cell cycle</keyword>
<dbReference type="Pfam" id="PF05697">
    <property type="entry name" value="Trigger_N"/>
    <property type="match status" value="1"/>
</dbReference>
<dbReference type="HAMAP" id="MF_00303">
    <property type="entry name" value="Trigger_factor_Tig"/>
    <property type="match status" value="1"/>
</dbReference>
<evidence type="ECO:0000313" key="16">
    <source>
        <dbReference type="EMBL" id="PWB92534.1"/>
    </source>
</evidence>
<dbReference type="GO" id="GO:0044183">
    <property type="term" value="F:protein folding chaperone"/>
    <property type="evidence" value="ECO:0007669"/>
    <property type="project" value="TreeGrafter"/>
</dbReference>
<comment type="caution">
    <text evidence="16">The sequence shown here is derived from an EMBL/GenBank/DDBJ whole genome shotgun (WGS) entry which is preliminary data.</text>
</comment>
<evidence type="ECO:0000256" key="9">
    <source>
        <dbReference type="ARBA" id="ARBA00023306"/>
    </source>
</evidence>
<dbReference type="GO" id="GO:0005737">
    <property type="term" value="C:cytoplasm"/>
    <property type="evidence" value="ECO:0007669"/>
    <property type="project" value="UniProtKB-SubCell"/>
</dbReference>
<evidence type="ECO:0000256" key="10">
    <source>
        <dbReference type="ARBA" id="ARBA00024849"/>
    </source>
</evidence>
<dbReference type="AlphaFoldDB" id="A0A2U1SLP2"/>
<comment type="subcellular location">
    <subcellularLocation>
        <location evidence="12">Cytoplasm</location>
    </subcellularLocation>
    <text evidence="12">About half TF is bound to the ribosome near the polypeptide exit tunnel while the other half is free in the cytoplasm.</text>
</comment>